<reference evidence="3 4" key="1">
    <citation type="journal article" date="2016" name="DNA Res.">
        <title>The draft genome of MD-2 pineapple using hybrid error correction of long reads.</title>
        <authorList>
            <person name="Redwan R.M."/>
            <person name="Saidin A."/>
            <person name="Kumar S.V."/>
        </authorList>
    </citation>
    <scope>NUCLEOTIDE SEQUENCE [LARGE SCALE GENOMIC DNA]</scope>
    <source>
        <strain evidence="4">cv. MD2</strain>
        <tissue evidence="3">Leaf</tissue>
    </source>
</reference>
<evidence type="ECO:0000256" key="2">
    <source>
        <dbReference type="ARBA" id="ARBA00023163"/>
    </source>
</evidence>
<evidence type="ECO:0000313" key="3">
    <source>
        <dbReference type="EMBL" id="OAY85712.1"/>
    </source>
</evidence>
<gene>
    <name evidence="3" type="ORF">ACMD2_19151</name>
</gene>
<protein>
    <recommendedName>
        <fullName evidence="5">BHLH domain-containing protein</fullName>
    </recommendedName>
</protein>
<dbReference type="EMBL" id="LSRQ01000058">
    <property type="protein sequence ID" value="OAY85712.1"/>
    <property type="molecule type" value="Genomic_DNA"/>
</dbReference>
<keyword evidence="1" id="KW-0805">Transcription regulation</keyword>
<dbReference type="InterPro" id="IPR044660">
    <property type="entry name" value="IBH1-like"/>
</dbReference>
<dbReference type="Gramene" id="Aco012102.1.mrna1">
    <property type="protein sequence ID" value="Aco012102.1.mrna1.cds1"/>
    <property type="gene ID" value="Aco012102.1.path1"/>
</dbReference>
<accession>A0A199W8C5</accession>
<name>A0A199W8C5_ANACO</name>
<dbReference type="AlphaFoldDB" id="A0A199W8C5"/>
<sequence length="77" mass="8966">MRRRPSVSVRRIQAMVLAKKKKPFELLVQRKLQELKKIIPKNNDNGVEALLRTTAEYICFLELKVTVLRDLANLYGV</sequence>
<dbReference type="PANTHER" id="PTHR33124">
    <property type="entry name" value="TRANSCRIPTION FACTOR IBH1-LIKE 1"/>
    <property type="match status" value="1"/>
</dbReference>
<comment type="caution">
    <text evidence="3">The sequence shown here is derived from an EMBL/GenBank/DDBJ whole genome shotgun (WGS) entry which is preliminary data.</text>
</comment>
<dbReference type="GO" id="GO:0006355">
    <property type="term" value="P:regulation of DNA-templated transcription"/>
    <property type="evidence" value="ECO:0007669"/>
    <property type="project" value="InterPro"/>
</dbReference>
<evidence type="ECO:0000313" key="4">
    <source>
        <dbReference type="Proteomes" id="UP000092600"/>
    </source>
</evidence>
<dbReference type="PANTHER" id="PTHR33124:SF34">
    <property type="entry name" value="OS08G0444500 PROTEIN"/>
    <property type="match status" value="1"/>
</dbReference>
<keyword evidence="2" id="KW-0804">Transcription</keyword>
<dbReference type="Proteomes" id="UP000092600">
    <property type="component" value="Unassembled WGS sequence"/>
</dbReference>
<organism evidence="3 4">
    <name type="scientific">Ananas comosus</name>
    <name type="common">Pineapple</name>
    <name type="synonym">Ananas ananas</name>
    <dbReference type="NCBI Taxonomy" id="4615"/>
    <lineage>
        <taxon>Eukaryota</taxon>
        <taxon>Viridiplantae</taxon>
        <taxon>Streptophyta</taxon>
        <taxon>Embryophyta</taxon>
        <taxon>Tracheophyta</taxon>
        <taxon>Spermatophyta</taxon>
        <taxon>Magnoliopsida</taxon>
        <taxon>Liliopsida</taxon>
        <taxon>Poales</taxon>
        <taxon>Bromeliaceae</taxon>
        <taxon>Bromelioideae</taxon>
        <taxon>Ananas</taxon>
    </lineage>
</organism>
<proteinExistence type="predicted"/>
<evidence type="ECO:0000256" key="1">
    <source>
        <dbReference type="ARBA" id="ARBA00023015"/>
    </source>
</evidence>
<evidence type="ECO:0008006" key="5">
    <source>
        <dbReference type="Google" id="ProtNLM"/>
    </source>
</evidence>